<dbReference type="InterPro" id="IPR029479">
    <property type="entry name" value="Nitroreductase"/>
</dbReference>
<dbReference type="CDD" id="cd02142">
    <property type="entry name" value="McbC_SagB-like_oxidoreductase"/>
    <property type="match status" value="1"/>
</dbReference>
<proteinExistence type="predicted"/>
<keyword evidence="1" id="KW-0732">Signal</keyword>
<comment type="caution">
    <text evidence="3">The sequence shown here is derived from an EMBL/GenBank/DDBJ whole genome shotgun (WGS) entry which is preliminary data.</text>
</comment>
<feature type="chain" id="PRO_5007150943" evidence="1">
    <location>
        <begin position="19"/>
        <end position="199"/>
    </location>
</feature>
<dbReference type="Gene3D" id="3.40.109.10">
    <property type="entry name" value="NADH Oxidase"/>
    <property type="match status" value="1"/>
</dbReference>
<evidence type="ECO:0000313" key="4">
    <source>
        <dbReference type="Proteomes" id="UP000053860"/>
    </source>
</evidence>
<feature type="signal peptide" evidence="1">
    <location>
        <begin position="1"/>
        <end position="18"/>
    </location>
</feature>
<accession>A0A117LZI5</accession>
<dbReference type="InterPro" id="IPR000415">
    <property type="entry name" value="Nitroreductase-like"/>
</dbReference>
<dbReference type="PANTHER" id="PTHR43745:SF2">
    <property type="entry name" value="NITROREDUCTASE MJ1384-RELATED"/>
    <property type="match status" value="1"/>
</dbReference>
<organism evidence="3 4">
    <name type="scientific">Proteiniphilum acetatigenes</name>
    <dbReference type="NCBI Taxonomy" id="294710"/>
    <lineage>
        <taxon>Bacteria</taxon>
        <taxon>Pseudomonadati</taxon>
        <taxon>Bacteroidota</taxon>
        <taxon>Bacteroidia</taxon>
        <taxon>Bacteroidales</taxon>
        <taxon>Dysgonomonadaceae</taxon>
        <taxon>Proteiniphilum</taxon>
    </lineage>
</organism>
<evidence type="ECO:0000256" key="1">
    <source>
        <dbReference type="SAM" id="SignalP"/>
    </source>
</evidence>
<dbReference type="Pfam" id="PF00881">
    <property type="entry name" value="Nitroreductase"/>
    <property type="match status" value="1"/>
</dbReference>
<dbReference type="AlphaFoldDB" id="A0A117LZI5"/>
<reference evidence="4" key="1">
    <citation type="journal article" date="2015" name="MBio">
        <title>Genome-Resolved Metagenomic Analysis Reveals Roles for Candidate Phyla and Other Microbial Community Members in Biogeochemical Transformations in Oil Reservoirs.</title>
        <authorList>
            <person name="Hu P."/>
            <person name="Tom L."/>
            <person name="Singh A."/>
            <person name="Thomas B.C."/>
            <person name="Baker B.J."/>
            <person name="Piceno Y.M."/>
            <person name="Andersen G.L."/>
            <person name="Banfield J.F."/>
        </authorList>
    </citation>
    <scope>NUCLEOTIDE SEQUENCE [LARGE SCALE GENOMIC DNA]</scope>
</reference>
<dbReference type="Proteomes" id="UP000053860">
    <property type="component" value="Unassembled WGS sequence"/>
</dbReference>
<dbReference type="InterPro" id="IPR052544">
    <property type="entry name" value="Bacteriocin_Proc_Enz"/>
</dbReference>
<evidence type="ECO:0000313" key="3">
    <source>
        <dbReference type="EMBL" id="KUK75789.1"/>
    </source>
</evidence>
<dbReference type="PANTHER" id="PTHR43745">
    <property type="entry name" value="NITROREDUCTASE MJ1384-RELATED"/>
    <property type="match status" value="1"/>
</dbReference>
<evidence type="ECO:0000259" key="2">
    <source>
        <dbReference type="Pfam" id="PF00881"/>
    </source>
</evidence>
<sequence>MKNILLIAFMMMGCFLQAQDIQLPKPDRSGGKPLMEALNQRHSTRSYQEKELSLQQLSNLLWAANGFNRDDKRTAPTANNRQELELYLTTRKAIYFYDARNHLLKEVKKGDYRAETGSQDFVATVPLNLIFVADMQKASGREYAFTGCGFVSQNIYLYCASEGLGSVVRGMFNKEKLHALLGLKPTEEVLLTQSVGYPR</sequence>
<dbReference type="EMBL" id="LGGN01000368">
    <property type="protein sequence ID" value="KUK75789.1"/>
    <property type="molecule type" value="Genomic_DNA"/>
</dbReference>
<name>A0A117LZI5_9BACT</name>
<feature type="domain" description="Nitroreductase" evidence="2">
    <location>
        <begin position="39"/>
        <end position="197"/>
    </location>
</feature>
<protein>
    <submittedName>
        <fullName evidence="3">SagB-type dehydrogenase domain-containing protein</fullName>
    </submittedName>
</protein>
<dbReference type="GO" id="GO:0016491">
    <property type="term" value="F:oxidoreductase activity"/>
    <property type="evidence" value="ECO:0007669"/>
    <property type="project" value="InterPro"/>
</dbReference>
<gene>
    <name evidence="3" type="ORF">XD92_1520</name>
</gene>
<dbReference type="SUPFAM" id="SSF55469">
    <property type="entry name" value="FMN-dependent nitroreductase-like"/>
    <property type="match status" value="1"/>
</dbReference>